<feature type="transmembrane region" description="Helical" evidence="2">
    <location>
        <begin position="110"/>
        <end position="131"/>
    </location>
</feature>
<dbReference type="KEGG" id="psoj:PHYSODRAFT_354523"/>
<feature type="compositionally biased region" description="Basic and acidic residues" evidence="1">
    <location>
        <begin position="167"/>
        <end position="188"/>
    </location>
</feature>
<evidence type="ECO:0000313" key="4">
    <source>
        <dbReference type="Proteomes" id="UP000002640"/>
    </source>
</evidence>
<organism evidence="3 4">
    <name type="scientific">Phytophthora sojae (strain P6497)</name>
    <name type="common">Soybean stem and root rot agent</name>
    <name type="synonym">Phytophthora megasperma f. sp. glycines</name>
    <dbReference type="NCBI Taxonomy" id="1094619"/>
    <lineage>
        <taxon>Eukaryota</taxon>
        <taxon>Sar</taxon>
        <taxon>Stramenopiles</taxon>
        <taxon>Oomycota</taxon>
        <taxon>Peronosporomycetes</taxon>
        <taxon>Peronosporales</taxon>
        <taxon>Peronosporaceae</taxon>
        <taxon>Phytophthora</taxon>
    </lineage>
</organism>
<keyword evidence="2" id="KW-1133">Transmembrane helix</keyword>
<name>G4ZIG1_PHYSP</name>
<feature type="region of interest" description="Disordered" evidence="1">
    <location>
        <begin position="1"/>
        <end position="25"/>
    </location>
</feature>
<keyword evidence="2" id="KW-0472">Membrane</keyword>
<dbReference type="InParanoid" id="G4ZIG1"/>
<feature type="compositionally biased region" description="Polar residues" evidence="1">
    <location>
        <begin position="1"/>
        <end position="22"/>
    </location>
</feature>
<dbReference type="EMBL" id="JH159154">
    <property type="protein sequence ID" value="EGZ16825.1"/>
    <property type="molecule type" value="Genomic_DNA"/>
</dbReference>
<evidence type="ECO:0000256" key="1">
    <source>
        <dbReference type="SAM" id="MobiDB-lite"/>
    </source>
</evidence>
<dbReference type="Proteomes" id="UP000002640">
    <property type="component" value="Unassembled WGS sequence"/>
</dbReference>
<proteinExistence type="predicted"/>
<dbReference type="STRING" id="1094619.G4ZIG1"/>
<gene>
    <name evidence="3" type="ORF">PHYSODRAFT_354523</name>
</gene>
<accession>G4ZIG1</accession>
<feature type="region of interest" description="Disordered" evidence="1">
    <location>
        <begin position="160"/>
        <end position="199"/>
    </location>
</feature>
<protein>
    <submittedName>
        <fullName evidence="3">Uncharacterized protein</fullName>
    </submittedName>
</protein>
<evidence type="ECO:0000313" key="3">
    <source>
        <dbReference type="EMBL" id="EGZ16825.1"/>
    </source>
</evidence>
<evidence type="ECO:0000256" key="2">
    <source>
        <dbReference type="SAM" id="Phobius"/>
    </source>
</evidence>
<keyword evidence="4" id="KW-1185">Reference proteome</keyword>
<reference evidence="3 4" key="1">
    <citation type="journal article" date="2006" name="Science">
        <title>Phytophthora genome sequences uncover evolutionary origins and mechanisms of pathogenesis.</title>
        <authorList>
            <person name="Tyler B.M."/>
            <person name="Tripathy S."/>
            <person name="Zhang X."/>
            <person name="Dehal P."/>
            <person name="Jiang R.H."/>
            <person name="Aerts A."/>
            <person name="Arredondo F.D."/>
            <person name="Baxter L."/>
            <person name="Bensasson D."/>
            <person name="Beynon J.L."/>
            <person name="Chapman J."/>
            <person name="Damasceno C.M."/>
            <person name="Dorrance A.E."/>
            <person name="Dou D."/>
            <person name="Dickerman A.W."/>
            <person name="Dubchak I.L."/>
            <person name="Garbelotto M."/>
            <person name="Gijzen M."/>
            <person name="Gordon S.G."/>
            <person name="Govers F."/>
            <person name="Grunwald N.J."/>
            <person name="Huang W."/>
            <person name="Ivors K.L."/>
            <person name="Jones R.W."/>
            <person name="Kamoun S."/>
            <person name="Krampis K."/>
            <person name="Lamour K.H."/>
            <person name="Lee M.K."/>
            <person name="McDonald W.H."/>
            <person name="Medina M."/>
            <person name="Meijer H.J."/>
            <person name="Nordberg E.K."/>
            <person name="Maclean D.J."/>
            <person name="Ospina-Giraldo M.D."/>
            <person name="Morris P.F."/>
            <person name="Phuntumart V."/>
            <person name="Putnam N.H."/>
            <person name="Rash S."/>
            <person name="Rose J.K."/>
            <person name="Sakihama Y."/>
            <person name="Salamov A.A."/>
            <person name="Savidor A."/>
            <person name="Scheuring C.F."/>
            <person name="Smith B.M."/>
            <person name="Sobral B.W."/>
            <person name="Terry A."/>
            <person name="Torto-Alalibo T.A."/>
            <person name="Win J."/>
            <person name="Xu Z."/>
            <person name="Zhang H."/>
            <person name="Grigoriev I.V."/>
            <person name="Rokhsar D.S."/>
            <person name="Boore J.L."/>
        </authorList>
    </citation>
    <scope>NUCLEOTIDE SEQUENCE [LARGE SCALE GENOMIC DNA]</scope>
    <source>
        <strain evidence="3 4">P6497</strain>
    </source>
</reference>
<keyword evidence="2" id="KW-0812">Transmembrane</keyword>
<dbReference type="AlphaFoldDB" id="G4ZIG1"/>
<dbReference type="GeneID" id="20649632"/>
<dbReference type="RefSeq" id="XP_009525883.1">
    <property type="nucleotide sequence ID" value="XM_009527588.1"/>
</dbReference>
<feature type="transmembrane region" description="Helical" evidence="2">
    <location>
        <begin position="28"/>
        <end position="51"/>
    </location>
</feature>
<sequence>MLESGKMTSDTQAEPMDLTTTRPGKRRAVTSTLTTASMAVCASVFGITVFADYEGGAVNSGTVRGVGRVLHEAPTVCGMDGCSTDGSLSMVGYVVAAVRSWWQFVSSSELVFGVLLNVLSFIAIVAVYQLWQSHSVGEWSWKNPMQSKSERHGVVCRQAKLSPSKADSGEEKKSSAGARDVRLRDKLPRGKNSSKEAFM</sequence>